<evidence type="ECO:0000313" key="1">
    <source>
        <dbReference type="EMBL" id="VDO80773.1"/>
    </source>
</evidence>
<sequence>GKYRDGHRDPEFRNRIVTIIRSAAEALSNCEQRESQLLPLLSSFRVRSLWAEMTSISVKDCRSFFCSLFVCLLALLKTAC</sequence>
<dbReference type="WBParaSite" id="OFLC_0001196601-mRNA-1">
    <property type="protein sequence ID" value="OFLC_0001196601-mRNA-1"/>
    <property type="gene ID" value="OFLC_0001196601"/>
</dbReference>
<proteinExistence type="predicted"/>
<dbReference type="EMBL" id="UZAJ01017948">
    <property type="protein sequence ID" value="VDO80773.1"/>
    <property type="molecule type" value="Genomic_DNA"/>
</dbReference>
<reference evidence="3" key="1">
    <citation type="submission" date="2016-06" db="UniProtKB">
        <authorList>
            <consortium name="WormBaseParasite"/>
        </authorList>
    </citation>
    <scope>IDENTIFICATION</scope>
</reference>
<evidence type="ECO:0000313" key="3">
    <source>
        <dbReference type="WBParaSite" id="OFLC_0001196601-mRNA-1"/>
    </source>
</evidence>
<reference evidence="1 2" key="2">
    <citation type="submission" date="2018-11" db="EMBL/GenBank/DDBJ databases">
        <authorList>
            <consortium name="Pathogen Informatics"/>
        </authorList>
    </citation>
    <scope>NUCLEOTIDE SEQUENCE [LARGE SCALE GENOMIC DNA]</scope>
</reference>
<keyword evidence="2" id="KW-1185">Reference proteome</keyword>
<organism evidence="3">
    <name type="scientific">Onchocerca flexuosa</name>
    <dbReference type="NCBI Taxonomy" id="387005"/>
    <lineage>
        <taxon>Eukaryota</taxon>
        <taxon>Metazoa</taxon>
        <taxon>Ecdysozoa</taxon>
        <taxon>Nematoda</taxon>
        <taxon>Chromadorea</taxon>
        <taxon>Rhabditida</taxon>
        <taxon>Spirurina</taxon>
        <taxon>Spiruromorpha</taxon>
        <taxon>Filarioidea</taxon>
        <taxon>Onchocercidae</taxon>
        <taxon>Onchocerca</taxon>
    </lineage>
</organism>
<protein>
    <submittedName>
        <fullName evidence="3">RUN domain-containing protein</fullName>
    </submittedName>
</protein>
<dbReference type="AlphaFoldDB" id="A0A183HWV4"/>
<accession>A0A183HWV4</accession>
<gene>
    <name evidence="1" type="ORF">OFLC_LOCUS11968</name>
</gene>
<dbReference type="Proteomes" id="UP000267606">
    <property type="component" value="Unassembled WGS sequence"/>
</dbReference>
<name>A0A183HWV4_9BILA</name>
<evidence type="ECO:0000313" key="2">
    <source>
        <dbReference type="Proteomes" id="UP000267606"/>
    </source>
</evidence>